<dbReference type="KEGG" id="acan:ACA1_156210"/>
<dbReference type="OrthoDB" id="206452at2759"/>
<evidence type="ECO:0000259" key="5">
    <source>
        <dbReference type="Pfam" id="PF08719"/>
    </source>
</evidence>
<dbReference type="NCBIfam" id="TIGR02464">
    <property type="entry name" value="ribofla_fusion"/>
    <property type="match status" value="1"/>
</dbReference>
<dbReference type="InterPro" id="IPR037129">
    <property type="entry name" value="XPA_sf"/>
</dbReference>
<dbReference type="CDD" id="cd21075">
    <property type="entry name" value="DBD_XPA-like"/>
    <property type="match status" value="1"/>
</dbReference>
<evidence type="ECO:0000256" key="4">
    <source>
        <dbReference type="SAM" id="MobiDB-lite"/>
    </source>
</evidence>
<evidence type="ECO:0000256" key="1">
    <source>
        <dbReference type="ARBA" id="ARBA00004123"/>
    </source>
</evidence>
<dbReference type="SUPFAM" id="SSF46955">
    <property type="entry name" value="Putative DNA-binding domain"/>
    <property type="match status" value="1"/>
</dbReference>
<feature type="domain" description="NADAR" evidence="5">
    <location>
        <begin position="159"/>
        <end position="298"/>
    </location>
</feature>
<feature type="region of interest" description="Disordered" evidence="4">
    <location>
        <begin position="301"/>
        <end position="353"/>
    </location>
</feature>
<protein>
    <recommendedName>
        <fullName evidence="5">NADAR domain-containing protein</fullName>
    </recommendedName>
</protein>
<reference evidence="6 7" key="1">
    <citation type="journal article" date="2013" name="Genome Biol.">
        <title>Genome of Acanthamoeba castellanii highlights extensive lateral gene transfer and early evolution of tyrosine kinase signaling.</title>
        <authorList>
            <person name="Clarke M."/>
            <person name="Lohan A.J."/>
            <person name="Liu B."/>
            <person name="Lagkouvardos I."/>
            <person name="Roy S."/>
            <person name="Zafar N."/>
            <person name="Bertelli C."/>
            <person name="Schilde C."/>
            <person name="Kianianmomeni A."/>
            <person name="Burglin T.R."/>
            <person name="Frech C."/>
            <person name="Turcotte B."/>
            <person name="Kopec K.O."/>
            <person name="Synnott J.M."/>
            <person name="Choo C."/>
            <person name="Paponov I."/>
            <person name="Finkler A."/>
            <person name="Soon Heng Tan C."/>
            <person name="Hutchins A.P."/>
            <person name="Weinmeier T."/>
            <person name="Rattei T."/>
            <person name="Chu J.S."/>
            <person name="Gimenez G."/>
            <person name="Irimia M."/>
            <person name="Rigden D.J."/>
            <person name="Fitzpatrick D.A."/>
            <person name="Lorenzo-Morales J."/>
            <person name="Bateman A."/>
            <person name="Chiu C.H."/>
            <person name="Tang P."/>
            <person name="Hegemann P."/>
            <person name="Fromm H."/>
            <person name="Raoult D."/>
            <person name="Greub G."/>
            <person name="Miranda-Saavedra D."/>
            <person name="Chen N."/>
            <person name="Nash P."/>
            <person name="Ginger M.L."/>
            <person name="Horn M."/>
            <person name="Schaap P."/>
            <person name="Caler L."/>
            <person name="Loftus B."/>
        </authorList>
    </citation>
    <scope>NUCLEOTIDE SEQUENCE [LARGE SCALE GENOMIC DNA]</scope>
    <source>
        <strain evidence="6 7">Neff</strain>
    </source>
</reference>
<dbReference type="GO" id="GO:0000715">
    <property type="term" value="P:nucleotide-excision repair, DNA damage recognition"/>
    <property type="evidence" value="ECO:0007669"/>
    <property type="project" value="TreeGrafter"/>
</dbReference>
<dbReference type="PANTHER" id="PTHR10142:SF0">
    <property type="entry name" value="DNA REPAIR PROTEIN COMPLEMENTING XP-A CELLS"/>
    <property type="match status" value="1"/>
</dbReference>
<keyword evidence="7" id="KW-1185">Reference proteome</keyword>
<evidence type="ECO:0000256" key="3">
    <source>
        <dbReference type="ARBA" id="ARBA00023242"/>
    </source>
</evidence>
<dbReference type="GO" id="GO:0070914">
    <property type="term" value="P:UV-damage excision repair"/>
    <property type="evidence" value="ECO:0007669"/>
    <property type="project" value="TreeGrafter"/>
</dbReference>
<dbReference type="RefSeq" id="XP_004334542.1">
    <property type="nucleotide sequence ID" value="XM_004334494.1"/>
</dbReference>
<dbReference type="Pfam" id="PF08719">
    <property type="entry name" value="NADAR"/>
    <property type="match status" value="1"/>
</dbReference>
<evidence type="ECO:0000256" key="2">
    <source>
        <dbReference type="ARBA" id="ARBA00022833"/>
    </source>
</evidence>
<dbReference type="STRING" id="1257118.L8GI46"/>
<dbReference type="InterPro" id="IPR009061">
    <property type="entry name" value="DNA-bd_dom_put_sf"/>
</dbReference>
<dbReference type="GO" id="GO:0006284">
    <property type="term" value="P:base-excision repair"/>
    <property type="evidence" value="ECO:0007669"/>
    <property type="project" value="TreeGrafter"/>
</dbReference>
<dbReference type="GO" id="GO:0003684">
    <property type="term" value="F:damaged DNA binding"/>
    <property type="evidence" value="ECO:0007669"/>
    <property type="project" value="InterPro"/>
</dbReference>
<proteinExistence type="predicted"/>
<name>L8GI46_ACACF</name>
<comment type="subcellular location">
    <subcellularLocation>
        <location evidence="1">Nucleus</location>
    </subcellularLocation>
</comment>
<dbReference type="AlphaFoldDB" id="L8GI46"/>
<evidence type="ECO:0000313" key="7">
    <source>
        <dbReference type="Proteomes" id="UP000011083"/>
    </source>
</evidence>
<dbReference type="Gene3D" id="3.90.530.10">
    <property type="entry name" value="XPA C-terminal domain"/>
    <property type="match status" value="1"/>
</dbReference>
<feature type="compositionally biased region" description="Basic and acidic residues" evidence="4">
    <location>
        <begin position="25"/>
        <end position="35"/>
    </location>
</feature>
<dbReference type="EMBL" id="KB008109">
    <property type="protein sequence ID" value="ELR12529.1"/>
    <property type="molecule type" value="Genomic_DNA"/>
</dbReference>
<dbReference type="PANTHER" id="PTHR10142">
    <property type="entry name" value="DNA REPAIR PROTEIN COMPLEMENTING XP-A CELLS"/>
    <property type="match status" value="1"/>
</dbReference>
<dbReference type="VEuPathDB" id="AmoebaDB:ACA1_156210"/>
<dbReference type="Proteomes" id="UP000011083">
    <property type="component" value="Unassembled WGS sequence"/>
</dbReference>
<gene>
    <name evidence="6" type="ORF">ACA1_156210</name>
</gene>
<evidence type="ECO:0000313" key="6">
    <source>
        <dbReference type="EMBL" id="ELR12529.1"/>
    </source>
</evidence>
<dbReference type="CDD" id="cd15457">
    <property type="entry name" value="NADAR"/>
    <property type="match status" value="1"/>
</dbReference>
<keyword evidence="3" id="KW-0539">Nucleus</keyword>
<dbReference type="InterPro" id="IPR012816">
    <property type="entry name" value="NADAR"/>
</dbReference>
<accession>L8GI46</accession>
<sequence>MSSARERLKKKLAGRGSATSGVPKKKNDAADDPNKRPCCRCAAPTKAYHDIAKVYVCRECQRGDPDLETISVSGAKREFGTTEKDLESLRFMTRPNPMNPKGPPMRLFLKKEVRRVMLKKYGGEEKLNKVIETRLAKEKEKPSNSLFTAKSANPSVIKFSSQRGATYGCFSTFSPHPVTLKGKEWPTAEHYFQAQKFAGMPLEELIRKAADPLRAKKMGEDKDIPPRSDWKDKQEEVMYEATLAKFTDHKDIQETLLSTGFADIFYHTRSDSFWGDAGDGSGENKLGKILSLVRGKLRREVEGITKRKRSNNGRGQGHTTAQRLEGQAGGSHVRGHAGQVHRPQGHPGDAPQHGLCRYLLPHTKRLLLGRCRRWERGEQAGQDPVPGARQAAARGRGHHQAEAEQQFGQKRTKRKERKAKETKVGQRERGRRRGGGRRR</sequence>
<feature type="compositionally biased region" description="Basic and acidic residues" evidence="4">
    <location>
        <begin position="418"/>
        <end position="428"/>
    </location>
</feature>
<dbReference type="Gene3D" id="1.10.357.40">
    <property type="entry name" value="YbiA-like"/>
    <property type="match status" value="1"/>
</dbReference>
<dbReference type="GO" id="GO:1901255">
    <property type="term" value="P:nucleotide-excision repair involved in interstrand cross-link repair"/>
    <property type="evidence" value="ECO:0007669"/>
    <property type="project" value="TreeGrafter"/>
</dbReference>
<feature type="region of interest" description="Disordered" evidence="4">
    <location>
        <begin position="378"/>
        <end position="439"/>
    </location>
</feature>
<dbReference type="GO" id="GO:0000110">
    <property type="term" value="C:nucleotide-excision repair factor 1 complex"/>
    <property type="evidence" value="ECO:0007669"/>
    <property type="project" value="TreeGrafter"/>
</dbReference>
<keyword evidence="2" id="KW-0862">Zinc</keyword>
<dbReference type="GeneID" id="14913060"/>
<feature type="compositionally biased region" description="Basic residues" evidence="4">
    <location>
        <begin position="429"/>
        <end position="439"/>
    </location>
</feature>
<dbReference type="SUPFAM" id="SSF143990">
    <property type="entry name" value="YbiA-like"/>
    <property type="match status" value="1"/>
</dbReference>
<dbReference type="InterPro" id="IPR037238">
    <property type="entry name" value="YbiA-like_sf"/>
</dbReference>
<feature type="region of interest" description="Disordered" evidence="4">
    <location>
        <begin position="1"/>
        <end position="37"/>
    </location>
</feature>
<dbReference type="InterPro" id="IPR000465">
    <property type="entry name" value="XPA/RAD14"/>
</dbReference>
<organism evidence="6 7">
    <name type="scientific">Acanthamoeba castellanii (strain ATCC 30010 / Neff)</name>
    <dbReference type="NCBI Taxonomy" id="1257118"/>
    <lineage>
        <taxon>Eukaryota</taxon>
        <taxon>Amoebozoa</taxon>
        <taxon>Discosea</taxon>
        <taxon>Longamoebia</taxon>
        <taxon>Centramoebida</taxon>
        <taxon>Acanthamoebidae</taxon>
        <taxon>Acanthamoeba</taxon>
    </lineage>
</organism>